<dbReference type="OrthoDB" id="861753at2"/>
<evidence type="ECO:0000313" key="3">
    <source>
        <dbReference type="Proteomes" id="UP000298471"/>
    </source>
</evidence>
<feature type="transmembrane region" description="Helical" evidence="1">
    <location>
        <begin position="305"/>
        <end position="324"/>
    </location>
</feature>
<reference evidence="2 3" key="1">
    <citation type="submission" date="2019-04" db="EMBL/GenBank/DDBJ databases">
        <authorList>
            <person name="Feng G."/>
            <person name="Zhang J."/>
            <person name="Zhu H."/>
        </authorList>
    </citation>
    <scope>NUCLEOTIDE SEQUENCE [LARGE SCALE GENOMIC DNA]</scope>
    <source>
        <strain evidence="2 3">9PBR-1</strain>
    </source>
</reference>
<feature type="transmembrane region" description="Helical" evidence="1">
    <location>
        <begin position="398"/>
        <end position="431"/>
    </location>
</feature>
<sequence length="604" mass="68307">MNHDSAPRLTGYSLILSILAAFLIGLFLWSINKGFDLTDEGFYLMGYTYPEEYSSSFTNFHLLINKLLDPAHTSIIGYRLASLFTTVVSGLLLAGGLWVWIKEKYQATPLPFWLLAALFISGNFLQYSIFPRTIFYNNINAFCMAFFASSILVYSAYPSANGFKRRHFYLFVGAFFIGLDLFVKGSSSVGALVTGGLALVLCVGLSNIREWYKPVGIVGLGYFTGLLLFFTAVQSFGVWRTNFVHETQLLLQTSYNGGLLVRYLKDAYPLLRTLIYPFSVFILASFFLTRAYLRQKLRLATSLQIGIIVLGGVFLGFEALRTGLYKNTHLNYNRSAVWFLALLFSVVAMFAAAYLEQPYRKLKWRKIVVVFWLLLMPFVGAVGTYNNLFINFMLEINYWLAVLCILYVSMPNVAALPLVRIVIFLVPIFIVTQQYTYGMLLAPYVQAANMLQQSEPVTFGKTHTPAELLVDPKTAHYMEELRTTLKKSGFEPGMPIVAVYDLPGLVYALDGISPGNPWMFGQLDLRNCDALNKTRLDLTSAFVLVNEKPGAELVTCMRSHGMLFPEGYTEVRRLLSPYNPNQYSWRNYQDTLIVYAPKKMLTAH</sequence>
<proteinExistence type="predicted"/>
<comment type="caution">
    <text evidence="2">The sequence shown here is derived from an EMBL/GenBank/DDBJ whole genome shotgun (WGS) entry which is preliminary data.</text>
</comment>
<feature type="transmembrane region" description="Helical" evidence="1">
    <location>
        <begin position="189"/>
        <end position="208"/>
    </location>
</feature>
<organism evidence="2 3">
    <name type="scientific">Hymenobacter metallicola</name>
    <dbReference type="NCBI Taxonomy" id="2563114"/>
    <lineage>
        <taxon>Bacteria</taxon>
        <taxon>Pseudomonadati</taxon>
        <taxon>Bacteroidota</taxon>
        <taxon>Cytophagia</taxon>
        <taxon>Cytophagales</taxon>
        <taxon>Hymenobacteraceae</taxon>
        <taxon>Hymenobacter</taxon>
    </lineage>
</organism>
<feature type="transmembrane region" description="Helical" evidence="1">
    <location>
        <begin position="220"/>
        <end position="239"/>
    </location>
</feature>
<keyword evidence="1" id="KW-0472">Membrane</keyword>
<dbReference type="Proteomes" id="UP000298471">
    <property type="component" value="Unassembled WGS sequence"/>
</dbReference>
<dbReference type="EMBL" id="SRMB01000004">
    <property type="protein sequence ID" value="TGE23238.1"/>
    <property type="molecule type" value="Genomic_DNA"/>
</dbReference>
<dbReference type="AlphaFoldDB" id="A0A4Z0PZN6"/>
<keyword evidence="3" id="KW-1185">Reference proteome</keyword>
<accession>A0A4Z0PZN6</accession>
<feature type="transmembrane region" description="Helical" evidence="1">
    <location>
        <begin position="274"/>
        <end position="293"/>
    </location>
</feature>
<feature type="transmembrane region" description="Helical" evidence="1">
    <location>
        <begin position="76"/>
        <end position="100"/>
    </location>
</feature>
<feature type="transmembrane region" description="Helical" evidence="1">
    <location>
        <begin position="112"/>
        <end position="129"/>
    </location>
</feature>
<evidence type="ECO:0000313" key="2">
    <source>
        <dbReference type="EMBL" id="TGE23238.1"/>
    </source>
</evidence>
<name>A0A4Z0PZN6_9BACT</name>
<evidence type="ECO:0000256" key="1">
    <source>
        <dbReference type="SAM" id="Phobius"/>
    </source>
</evidence>
<feature type="transmembrane region" description="Helical" evidence="1">
    <location>
        <begin position="336"/>
        <end position="355"/>
    </location>
</feature>
<protein>
    <recommendedName>
        <fullName evidence="4">Glycosyltransferase RgtA/B/C/D-like domain-containing protein</fullName>
    </recommendedName>
</protein>
<feature type="transmembrane region" description="Helical" evidence="1">
    <location>
        <begin position="12"/>
        <end position="31"/>
    </location>
</feature>
<feature type="transmembrane region" description="Helical" evidence="1">
    <location>
        <begin position="135"/>
        <end position="155"/>
    </location>
</feature>
<evidence type="ECO:0008006" key="4">
    <source>
        <dbReference type="Google" id="ProtNLM"/>
    </source>
</evidence>
<keyword evidence="1" id="KW-0812">Transmembrane</keyword>
<keyword evidence="1" id="KW-1133">Transmembrane helix</keyword>
<gene>
    <name evidence="2" type="ORF">E5K02_18730</name>
</gene>
<dbReference type="RefSeq" id="WP_135396766.1">
    <property type="nucleotide sequence ID" value="NZ_SRMB01000004.1"/>
</dbReference>
<feature type="transmembrane region" description="Helical" evidence="1">
    <location>
        <begin position="367"/>
        <end position="386"/>
    </location>
</feature>
<feature type="transmembrane region" description="Helical" evidence="1">
    <location>
        <begin position="167"/>
        <end position="183"/>
    </location>
</feature>